<keyword evidence="4 5" id="KW-0326">Glycosidase</keyword>
<dbReference type="AlphaFoldDB" id="A5DSX9"/>
<dbReference type="GO" id="GO:0005737">
    <property type="term" value="C:cytoplasm"/>
    <property type="evidence" value="ECO:0007669"/>
    <property type="project" value="InterPro"/>
</dbReference>
<feature type="compositionally biased region" description="Polar residues" evidence="6">
    <location>
        <begin position="253"/>
        <end position="268"/>
    </location>
</feature>
<dbReference type="STRING" id="379508.A5DSX9"/>
<dbReference type="HOGENOM" id="CLU_006451_1_1_1"/>
<dbReference type="GO" id="GO:0005993">
    <property type="term" value="P:trehalose catabolic process"/>
    <property type="evidence" value="ECO:0007669"/>
    <property type="project" value="InterPro"/>
</dbReference>
<evidence type="ECO:0000256" key="1">
    <source>
        <dbReference type="ARBA" id="ARBA00001576"/>
    </source>
</evidence>
<organism evidence="8 9">
    <name type="scientific">Lodderomyces elongisporus (strain ATCC 11503 / CBS 2605 / JCM 1781 / NBRC 1676 / NRRL YB-4239)</name>
    <name type="common">Yeast</name>
    <name type="synonym">Saccharomyces elongisporus</name>
    <dbReference type="NCBI Taxonomy" id="379508"/>
    <lineage>
        <taxon>Eukaryota</taxon>
        <taxon>Fungi</taxon>
        <taxon>Dikarya</taxon>
        <taxon>Ascomycota</taxon>
        <taxon>Saccharomycotina</taxon>
        <taxon>Pichiomycetes</taxon>
        <taxon>Debaryomycetaceae</taxon>
        <taxon>Candida/Lodderomyces clade</taxon>
        <taxon>Lodderomyces</taxon>
    </lineage>
</organism>
<dbReference type="VEuPathDB" id="FungiDB:LELG_00465"/>
<evidence type="ECO:0000256" key="3">
    <source>
        <dbReference type="ARBA" id="ARBA00022801"/>
    </source>
</evidence>
<evidence type="ECO:0000256" key="2">
    <source>
        <dbReference type="ARBA" id="ARBA00005615"/>
    </source>
</evidence>
<dbReference type="PANTHER" id="PTHR23403:SF6">
    <property type="entry name" value="CYTOSOLIC NEUTRAL TREHALASE-RELATED"/>
    <property type="match status" value="1"/>
</dbReference>
<accession>A5DSX9</accession>
<dbReference type="InterPro" id="IPR001661">
    <property type="entry name" value="Glyco_hydro_37"/>
</dbReference>
<gene>
    <name evidence="8" type="ORF">LELG_00465</name>
</gene>
<evidence type="ECO:0000259" key="7">
    <source>
        <dbReference type="Pfam" id="PF07492"/>
    </source>
</evidence>
<comment type="catalytic activity">
    <reaction evidence="1 5">
        <text>alpha,alpha-trehalose + H2O = alpha-D-glucose + beta-D-glucose</text>
        <dbReference type="Rhea" id="RHEA:32675"/>
        <dbReference type="ChEBI" id="CHEBI:15377"/>
        <dbReference type="ChEBI" id="CHEBI:15903"/>
        <dbReference type="ChEBI" id="CHEBI:16551"/>
        <dbReference type="ChEBI" id="CHEBI:17925"/>
        <dbReference type="EC" id="3.2.1.28"/>
    </reaction>
</comment>
<reference evidence="8 9" key="1">
    <citation type="journal article" date="2009" name="Nature">
        <title>Evolution of pathogenicity and sexual reproduction in eight Candida genomes.</title>
        <authorList>
            <person name="Butler G."/>
            <person name="Rasmussen M.D."/>
            <person name="Lin M.F."/>
            <person name="Santos M.A."/>
            <person name="Sakthikumar S."/>
            <person name="Munro C.A."/>
            <person name="Rheinbay E."/>
            <person name="Grabherr M."/>
            <person name="Forche A."/>
            <person name="Reedy J.L."/>
            <person name="Agrafioti I."/>
            <person name="Arnaud M.B."/>
            <person name="Bates S."/>
            <person name="Brown A.J."/>
            <person name="Brunke S."/>
            <person name="Costanzo M.C."/>
            <person name="Fitzpatrick D.A."/>
            <person name="de Groot P.W."/>
            <person name="Harris D."/>
            <person name="Hoyer L.L."/>
            <person name="Hube B."/>
            <person name="Klis F.M."/>
            <person name="Kodira C."/>
            <person name="Lennard N."/>
            <person name="Logue M.E."/>
            <person name="Martin R."/>
            <person name="Neiman A.M."/>
            <person name="Nikolaou E."/>
            <person name="Quail M.A."/>
            <person name="Quinn J."/>
            <person name="Santos M.C."/>
            <person name="Schmitzberger F.F."/>
            <person name="Sherlock G."/>
            <person name="Shah P."/>
            <person name="Silverstein K.A."/>
            <person name="Skrzypek M.S."/>
            <person name="Soll D."/>
            <person name="Staggs R."/>
            <person name="Stansfield I."/>
            <person name="Stumpf M.P."/>
            <person name="Sudbery P.E."/>
            <person name="Srikantha T."/>
            <person name="Zeng Q."/>
            <person name="Berman J."/>
            <person name="Berriman M."/>
            <person name="Heitman J."/>
            <person name="Gow N.A."/>
            <person name="Lorenz M.C."/>
            <person name="Birren B.W."/>
            <person name="Kellis M."/>
            <person name="Cuomo C.A."/>
        </authorList>
    </citation>
    <scope>NUCLEOTIDE SEQUENCE [LARGE SCALE GENOMIC DNA]</scope>
    <source>
        <strain evidence="9">ATCC 11503 / BCRC 21390 / CBS 2605 / JCM 1781 / NBRC 1676 / NRRL YB-4239</strain>
    </source>
</reference>
<dbReference type="OrthoDB" id="3542292at2759"/>
<evidence type="ECO:0000256" key="6">
    <source>
        <dbReference type="SAM" id="MobiDB-lite"/>
    </source>
</evidence>
<dbReference type="InterPro" id="IPR012341">
    <property type="entry name" value="6hp_glycosidase-like_sf"/>
</dbReference>
<keyword evidence="3 5" id="KW-0378">Hydrolase</keyword>
<dbReference type="PRINTS" id="PR00744">
    <property type="entry name" value="GLHYDRLASE37"/>
</dbReference>
<dbReference type="PROSITE" id="PS00928">
    <property type="entry name" value="TREHALASE_2"/>
    <property type="match status" value="1"/>
</dbReference>
<sequence length="1013" mass="115359">MSSSSSSSFSTSHKMPQTLVEPASPYDESSPLSPLSPTAKSTTQTVPVSPGNTESSAAEDYTPTNNNGLHPGSITNRHRRQSSTNSSDDDPYALAEKYYGDHKKKTFNKNSPLSRVRTFSTFESKTSRKEFLKQLNEYNGVSGSIREESEPSSGTVSKAPSPPALAPPLPSINADANDNDNENDNPNHGGDNRQTKKANFSLKISKDNNVDDDDYDDDTASEGDVDDNGEAARELFGKKKLFRQPPIREVSPDTATPRNSGISQDDMTSLQRETFDHVNDNIKEVDEFNKHLDNHTVHTLKKKPSIVPLYEHGDNISQESIKLNNRINLRRASMDDTMLRPKKYYISDVQDTIKELLANEDTDNNCQITIEDTGPKVLRLGTANSNGYKQASVRGTYMLSNLLQELTIASRFGRHQIVLDEARLNENPVARMKRIISTSFWKSLSRSVTAENIVDMSRDTKIKEHWVDEDGNVHENQESHRIYVPHDRKDQYDFFNKIKNSRKDIHLDVQYLPKKIDADYIKSINKKPGLLALSAKSNPEDPANPTSWPYVVPGGRFNELYGWDSYMETLGLLTDVKPGQNLDHLELARGMCENFIYEIKYYGKILNANRSYYLGRSQPPFLTDMALRIFNKTIEVSPESMNDAIDFLRRSTLSAIKEYETVWCCEPRLDKKTGLSCYHPEGKGIPPETEASHFDAVLKPYVEKYKITQPEFIEKYNNGEIKEPELDEYFLHDRAVRESGHDTSYRLEGKCAYLATVDLNSLLYKYENDIAFLLSTFFHDQLEDTDGKLHSSEIWIERAKERKQNVDKYLWNEKDSMYYDYNVYEEKQEDYESATTFWPLYSKLASDEQAAKLVHDSIPKFEEHGGLVAGTLKSRGEVGLSRPSRQWDYPFGWAPQQILAWIGLVNYGYMGVARRLAYRWLFMMTKSFVDYNGVVVEKYNVTKGAVPHRVDAEYGNQGLDFKGVATEGFGWVNASYLIGLTFLDLYAQRALGTLTPPRVFFKNMHPTQRKGYE</sequence>
<dbReference type="SUPFAM" id="SSF48208">
    <property type="entry name" value="Six-hairpin glycosidases"/>
    <property type="match status" value="1"/>
</dbReference>
<feature type="compositionally biased region" description="Pro residues" evidence="6">
    <location>
        <begin position="160"/>
        <end position="170"/>
    </location>
</feature>
<dbReference type="GeneID" id="5235427"/>
<dbReference type="FunCoup" id="A5DSX9">
    <property type="interactions" value="297"/>
</dbReference>
<feature type="compositionally biased region" description="Polar residues" evidence="6">
    <location>
        <begin position="108"/>
        <end position="124"/>
    </location>
</feature>
<protein>
    <recommendedName>
        <fullName evidence="5">Trehalase</fullName>
        <ecNumber evidence="5">3.2.1.28</ecNumber>
    </recommendedName>
    <alternativeName>
        <fullName evidence="5">Alpha-trehalose glucohydrolase</fullName>
    </alternativeName>
</protein>
<dbReference type="EMBL" id="CH981524">
    <property type="protein sequence ID" value="EDK42287.1"/>
    <property type="molecule type" value="Genomic_DNA"/>
</dbReference>
<evidence type="ECO:0000313" key="8">
    <source>
        <dbReference type="EMBL" id="EDK42287.1"/>
    </source>
</evidence>
<dbReference type="InterPro" id="IPR008928">
    <property type="entry name" value="6-hairpin_glycosidase_sf"/>
</dbReference>
<proteinExistence type="inferred from homology"/>
<evidence type="ECO:0000256" key="5">
    <source>
        <dbReference type="RuleBase" id="RU361180"/>
    </source>
</evidence>
<dbReference type="InParanoid" id="A5DSX9"/>
<dbReference type="Pfam" id="PF01204">
    <property type="entry name" value="Trehalase"/>
    <property type="match status" value="1"/>
</dbReference>
<dbReference type="Pfam" id="PF07492">
    <property type="entry name" value="Trehalase_Ca-bi"/>
    <property type="match status" value="1"/>
</dbReference>
<dbReference type="OMA" id="WLFMMTK"/>
<keyword evidence="9" id="KW-1185">Reference proteome</keyword>
<dbReference type="EC" id="3.2.1.28" evidence="5"/>
<dbReference type="Gene3D" id="1.50.10.10">
    <property type="match status" value="1"/>
</dbReference>
<dbReference type="FunFam" id="1.50.10.10:FF:000026">
    <property type="entry name" value="Trehalase"/>
    <property type="match status" value="1"/>
</dbReference>
<dbReference type="InterPro" id="IPR018232">
    <property type="entry name" value="Glyco_hydro_37_CS"/>
</dbReference>
<feature type="compositionally biased region" description="Polar residues" evidence="6">
    <location>
        <begin position="30"/>
        <end position="68"/>
    </location>
</feature>
<dbReference type="GO" id="GO:0005509">
    <property type="term" value="F:calcium ion binding"/>
    <property type="evidence" value="ECO:0007669"/>
    <property type="project" value="InterPro"/>
</dbReference>
<evidence type="ECO:0000256" key="4">
    <source>
        <dbReference type="ARBA" id="ARBA00023295"/>
    </source>
</evidence>
<comment type="similarity">
    <text evidence="2 5">Belongs to the glycosyl hydrolase 37 family.</text>
</comment>
<feature type="compositionally biased region" description="Low complexity" evidence="6">
    <location>
        <begin position="1"/>
        <end position="12"/>
    </location>
</feature>
<evidence type="ECO:0000313" key="9">
    <source>
        <dbReference type="Proteomes" id="UP000001996"/>
    </source>
</evidence>
<dbReference type="eggNOG" id="KOG0602">
    <property type="taxonomic scope" value="Eukaryota"/>
</dbReference>
<dbReference type="Proteomes" id="UP000001996">
    <property type="component" value="Unassembled WGS sequence"/>
</dbReference>
<dbReference type="PROSITE" id="PS00927">
    <property type="entry name" value="TREHALASE_1"/>
    <property type="match status" value="1"/>
</dbReference>
<feature type="compositionally biased region" description="Acidic residues" evidence="6">
    <location>
        <begin position="210"/>
        <end position="229"/>
    </location>
</feature>
<dbReference type="InterPro" id="IPR011120">
    <property type="entry name" value="Trehalase_Ca-bd"/>
</dbReference>
<dbReference type="PANTHER" id="PTHR23403">
    <property type="entry name" value="TREHALASE"/>
    <property type="match status" value="1"/>
</dbReference>
<name>A5DSX9_LODEL</name>
<feature type="region of interest" description="Disordered" evidence="6">
    <location>
        <begin position="1"/>
        <end position="268"/>
    </location>
</feature>
<dbReference type="GO" id="GO:0004555">
    <property type="term" value="F:alpha,alpha-trehalase activity"/>
    <property type="evidence" value="ECO:0007669"/>
    <property type="project" value="UniProtKB-EC"/>
</dbReference>
<dbReference type="KEGG" id="lel:PVL30_000454"/>
<feature type="domain" description="Neutral trehalase Ca2+ binding" evidence="7">
    <location>
        <begin position="353"/>
        <end position="382"/>
    </location>
</feature>